<evidence type="ECO:0000259" key="11">
    <source>
        <dbReference type="Pfam" id="PF08263"/>
    </source>
</evidence>
<evidence type="ECO:0000313" key="13">
    <source>
        <dbReference type="Proteomes" id="UP001054252"/>
    </source>
</evidence>
<organism evidence="12 13">
    <name type="scientific">Rubroshorea leprosula</name>
    <dbReference type="NCBI Taxonomy" id="152421"/>
    <lineage>
        <taxon>Eukaryota</taxon>
        <taxon>Viridiplantae</taxon>
        <taxon>Streptophyta</taxon>
        <taxon>Embryophyta</taxon>
        <taxon>Tracheophyta</taxon>
        <taxon>Spermatophyta</taxon>
        <taxon>Magnoliopsida</taxon>
        <taxon>eudicotyledons</taxon>
        <taxon>Gunneridae</taxon>
        <taxon>Pentapetalae</taxon>
        <taxon>rosids</taxon>
        <taxon>malvids</taxon>
        <taxon>Malvales</taxon>
        <taxon>Dipterocarpaceae</taxon>
        <taxon>Rubroshorea</taxon>
    </lineage>
</organism>
<dbReference type="PANTHER" id="PTHR48063:SF101">
    <property type="entry name" value="LRR RECEPTOR-LIKE SERINE_THREONINE-PROTEIN KINASE FLS2"/>
    <property type="match status" value="1"/>
</dbReference>
<evidence type="ECO:0000256" key="10">
    <source>
        <dbReference type="SAM" id="SignalP"/>
    </source>
</evidence>
<evidence type="ECO:0000256" key="1">
    <source>
        <dbReference type="ARBA" id="ARBA00004479"/>
    </source>
</evidence>
<evidence type="ECO:0000256" key="5">
    <source>
        <dbReference type="ARBA" id="ARBA00022737"/>
    </source>
</evidence>
<keyword evidence="8" id="KW-0675">Receptor</keyword>
<name>A0AAV5L0Y5_9ROSI</name>
<accession>A0AAV5L0Y5</accession>
<feature type="domain" description="Leucine-rich repeat-containing N-terminal plant-type" evidence="11">
    <location>
        <begin position="41"/>
        <end position="81"/>
    </location>
</feature>
<dbReference type="InterPro" id="IPR046956">
    <property type="entry name" value="RLP23-like"/>
</dbReference>
<evidence type="ECO:0000256" key="2">
    <source>
        <dbReference type="ARBA" id="ARBA00022614"/>
    </source>
</evidence>
<dbReference type="Pfam" id="PF08263">
    <property type="entry name" value="LRRNT_2"/>
    <property type="match status" value="1"/>
</dbReference>
<dbReference type="InterPro" id="IPR032675">
    <property type="entry name" value="LRR_dom_sf"/>
</dbReference>
<keyword evidence="13" id="KW-1185">Reference proteome</keyword>
<keyword evidence="7" id="KW-0472">Membrane</keyword>
<keyword evidence="9" id="KW-0325">Glycoprotein</keyword>
<evidence type="ECO:0000256" key="4">
    <source>
        <dbReference type="ARBA" id="ARBA00022729"/>
    </source>
</evidence>
<sequence>MMVLGRGTSLLVFLIVILLQIRSAVGLNFTAGGHEVRCIERERQVLLSFRRGLVDDYGVLSSWGSEQEKRGCCKWRGVQCSKATGRVIELILQDCSLRGKLCPFLFELQSFR</sequence>
<keyword evidence="2" id="KW-0433">Leucine-rich repeat</keyword>
<evidence type="ECO:0000256" key="6">
    <source>
        <dbReference type="ARBA" id="ARBA00022989"/>
    </source>
</evidence>
<dbReference type="SUPFAM" id="SSF52058">
    <property type="entry name" value="L domain-like"/>
    <property type="match status" value="1"/>
</dbReference>
<feature type="chain" id="PRO_5043473030" description="Leucine-rich repeat-containing N-terminal plant-type domain-containing protein" evidence="10">
    <location>
        <begin position="27"/>
        <end position="112"/>
    </location>
</feature>
<keyword evidence="3" id="KW-0812">Transmembrane</keyword>
<feature type="signal peptide" evidence="10">
    <location>
        <begin position="1"/>
        <end position="26"/>
    </location>
</feature>
<keyword evidence="5" id="KW-0677">Repeat</keyword>
<evidence type="ECO:0000256" key="7">
    <source>
        <dbReference type="ARBA" id="ARBA00023136"/>
    </source>
</evidence>
<evidence type="ECO:0000256" key="9">
    <source>
        <dbReference type="ARBA" id="ARBA00023180"/>
    </source>
</evidence>
<comment type="subcellular location">
    <subcellularLocation>
        <location evidence="1">Membrane</location>
        <topology evidence="1">Single-pass type I membrane protein</topology>
    </subcellularLocation>
</comment>
<keyword evidence="4 10" id="KW-0732">Signal</keyword>
<gene>
    <name evidence="12" type="ORF">SLEP1_g39420</name>
</gene>
<evidence type="ECO:0000313" key="12">
    <source>
        <dbReference type="EMBL" id="GKV30626.1"/>
    </source>
</evidence>
<dbReference type="Proteomes" id="UP001054252">
    <property type="component" value="Unassembled WGS sequence"/>
</dbReference>
<keyword evidence="6" id="KW-1133">Transmembrane helix</keyword>
<comment type="caution">
    <text evidence="12">The sequence shown here is derived from an EMBL/GenBank/DDBJ whole genome shotgun (WGS) entry which is preliminary data.</text>
</comment>
<dbReference type="PANTHER" id="PTHR48063">
    <property type="entry name" value="LRR RECEPTOR-LIKE KINASE"/>
    <property type="match status" value="1"/>
</dbReference>
<evidence type="ECO:0000256" key="3">
    <source>
        <dbReference type="ARBA" id="ARBA00022692"/>
    </source>
</evidence>
<dbReference type="EMBL" id="BPVZ01000087">
    <property type="protein sequence ID" value="GKV30626.1"/>
    <property type="molecule type" value="Genomic_DNA"/>
</dbReference>
<dbReference type="AlphaFoldDB" id="A0AAV5L0Y5"/>
<proteinExistence type="predicted"/>
<dbReference type="InterPro" id="IPR013210">
    <property type="entry name" value="LRR_N_plant-typ"/>
</dbReference>
<dbReference type="GO" id="GO:0016020">
    <property type="term" value="C:membrane"/>
    <property type="evidence" value="ECO:0007669"/>
    <property type="project" value="UniProtKB-SubCell"/>
</dbReference>
<dbReference type="Gene3D" id="3.80.10.10">
    <property type="entry name" value="Ribonuclease Inhibitor"/>
    <property type="match status" value="1"/>
</dbReference>
<evidence type="ECO:0000256" key="8">
    <source>
        <dbReference type="ARBA" id="ARBA00023170"/>
    </source>
</evidence>
<reference evidence="12 13" key="1">
    <citation type="journal article" date="2021" name="Commun. Biol.">
        <title>The genome of Shorea leprosula (Dipterocarpaceae) highlights the ecological relevance of drought in aseasonal tropical rainforests.</title>
        <authorList>
            <person name="Ng K.K.S."/>
            <person name="Kobayashi M.J."/>
            <person name="Fawcett J.A."/>
            <person name="Hatakeyama M."/>
            <person name="Paape T."/>
            <person name="Ng C.H."/>
            <person name="Ang C.C."/>
            <person name="Tnah L.H."/>
            <person name="Lee C.T."/>
            <person name="Nishiyama T."/>
            <person name="Sese J."/>
            <person name="O'Brien M.J."/>
            <person name="Copetti D."/>
            <person name="Mohd Noor M.I."/>
            <person name="Ong R.C."/>
            <person name="Putra M."/>
            <person name="Sireger I.Z."/>
            <person name="Indrioko S."/>
            <person name="Kosugi Y."/>
            <person name="Izuno A."/>
            <person name="Isagi Y."/>
            <person name="Lee S.L."/>
            <person name="Shimizu K.K."/>
        </authorList>
    </citation>
    <scope>NUCLEOTIDE SEQUENCE [LARGE SCALE GENOMIC DNA]</scope>
    <source>
        <strain evidence="12">214</strain>
    </source>
</reference>
<protein>
    <recommendedName>
        <fullName evidence="11">Leucine-rich repeat-containing N-terminal plant-type domain-containing protein</fullName>
    </recommendedName>
</protein>